<accession>A0A978UVH3</accession>
<feature type="region of interest" description="Disordered" evidence="4">
    <location>
        <begin position="1"/>
        <end position="23"/>
    </location>
</feature>
<keyword evidence="3" id="KW-0131">Cell cycle</keyword>
<comment type="caution">
    <text evidence="5">The sequence shown here is derived from an EMBL/GenBank/DDBJ whole genome shotgun (WGS) entry which is preliminary data.</text>
</comment>
<gene>
    <name evidence="5" type="ORF">FEM48_Zijuj09G0217300</name>
</gene>
<reference evidence="5" key="1">
    <citation type="journal article" date="2021" name="Front. Plant Sci.">
        <title>Chromosome-Scale Genome Assembly for Chinese Sour Jujube and Insights Into Its Genome Evolution and Domestication Signature.</title>
        <authorList>
            <person name="Shen L.-Y."/>
            <person name="Luo H."/>
            <person name="Wang X.-L."/>
            <person name="Wang X.-M."/>
            <person name="Qiu X.-J."/>
            <person name="Liu H."/>
            <person name="Zhou S.-S."/>
            <person name="Jia K.-H."/>
            <person name="Nie S."/>
            <person name="Bao Y.-T."/>
            <person name="Zhang R.-G."/>
            <person name="Yun Q.-Z."/>
            <person name="Chai Y.-H."/>
            <person name="Lu J.-Y."/>
            <person name="Li Y."/>
            <person name="Zhao S.-W."/>
            <person name="Mao J.-F."/>
            <person name="Jia S.-G."/>
            <person name="Mao Y.-M."/>
        </authorList>
    </citation>
    <scope>NUCLEOTIDE SEQUENCE</scope>
    <source>
        <strain evidence="5">AT0</strain>
        <tissue evidence="5">Leaf</tissue>
    </source>
</reference>
<evidence type="ECO:0000256" key="4">
    <source>
        <dbReference type="SAM" id="MobiDB-lite"/>
    </source>
</evidence>
<evidence type="ECO:0000313" key="5">
    <source>
        <dbReference type="EMBL" id="KAH7518873.1"/>
    </source>
</evidence>
<dbReference type="AlphaFoldDB" id="A0A978UVH3"/>
<dbReference type="GO" id="GO:0010997">
    <property type="term" value="F:anaphase-promoting complex binding"/>
    <property type="evidence" value="ECO:0007669"/>
    <property type="project" value="InterPro"/>
</dbReference>
<feature type="compositionally biased region" description="Low complexity" evidence="4">
    <location>
        <begin position="13"/>
        <end position="23"/>
    </location>
</feature>
<evidence type="ECO:0000256" key="1">
    <source>
        <dbReference type="ARBA" id="ARBA00022574"/>
    </source>
</evidence>
<dbReference type="GO" id="GO:0005680">
    <property type="term" value="C:anaphase-promoting complex"/>
    <property type="evidence" value="ECO:0007669"/>
    <property type="project" value="TreeGrafter"/>
</dbReference>
<dbReference type="Proteomes" id="UP000813462">
    <property type="component" value="Unassembled WGS sequence"/>
</dbReference>
<evidence type="ECO:0000313" key="6">
    <source>
        <dbReference type="Proteomes" id="UP000813462"/>
    </source>
</evidence>
<dbReference type="GO" id="GO:1990757">
    <property type="term" value="F:ubiquitin ligase activator activity"/>
    <property type="evidence" value="ECO:0007669"/>
    <property type="project" value="TreeGrafter"/>
</dbReference>
<dbReference type="EMBL" id="JAEACU010000009">
    <property type="protein sequence ID" value="KAH7518873.1"/>
    <property type="molecule type" value="Genomic_DNA"/>
</dbReference>
<proteinExistence type="predicted"/>
<dbReference type="GO" id="GO:1905786">
    <property type="term" value="P:positive regulation of anaphase-promoting complex-dependent catabolic process"/>
    <property type="evidence" value="ECO:0007669"/>
    <property type="project" value="TreeGrafter"/>
</dbReference>
<protein>
    <submittedName>
        <fullName evidence="5">Uncharacterized protein</fullName>
    </submittedName>
</protein>
<dbReference type="InterPro" id="IPR015943">
    <property type="entry name" value="WD40/YVTN_repeat-like_dom_sf"/>
</dbReference>
<name>A0A978UVH3_ZIZJJ</name>
<evidence type="ECO:0000256" key="2">
    <source>
        <dbReference type="ARBA" id="ARBA00022737"/>
    </source>
</evidence>
<keyword evidence="2" id="KW-0677">Repeat</keyword>
<dbReference type="PANTHER" id="PTHR19918:SF1">
    <property type="entry name" value="FIZZY-RELATED PROTEIN HOMOLOG"/>
    <property type="match status" value="1"/>
</dbReference>
<dbReference type="InterPro" id="IPR033010">
    <property type="entry name" value="Cdc20/Fizzy"/>
</dbReference>
<evidence type="ECO:0000256" key="3">
    <source>
        <dbReference type="ARBA" id="ARBA00023306"/>
    </source>
</evidence>
<organism evidence="5 6">
    <name type="scientific">Ziziphus jujuba var. spinosa</name>
    <dbReference type="NCBI Taxonomy" id="714518"/>
    <lineage>
        <taxon>Eukaryota</taxon>
        <taxon>Viridiplantae</taxon>
        <taxon>Streptophyta</taxon>
        <taxon>Embryophyta</taxon>
        <taxon>Tracheophyta</taxon>
        <taxon>Spermatophyta</taxon>
        <taxon>Magnoliopsida</taxon>
        <taxon>eudicotyledons</taxon>
        <taxon>Gunneridae</taxon>
        <taxon>Pentapetalae</taxon>
        <taxon>rosids</taxon>
        <taxon>fabids</taxon>
        <taxon>Rosales</taxon>
        <taxon>Rhamnaceae</taxon>
        <taxon>Paliureae</taxon>
        <taxon>Ziziphus</taxon>
    </lineage>
</organism>
<dbReference type="PANTHER" id="PTHR19918">
    <property type="entry name" value="CELL DIVISION CYCLE 20 CDC20 FIZZY -RELATED"/>
    <property type="match status" value="1"/>
</dbReference>
<dbReference type="GO" id="GO:0031145">
    <property type="term" value="P:anaphase-promoting complex-dependent catabolic process"/>
    <property type="evidence" value="ECO:0007669"/>
    <property type="project" value="TreeGrafter"/>
</dbReference>
<dbReference type="Gene3D" id="2.130.10.10">
    <property type="entry name" value="YVTN repeat-like/Quinoprotein amine dehydrogenase"/>
    <property type="match status" value="1"/>
</dbReference>
<sequence length="226" mass="24435">MDDPTVSPLSNHPTLRTPSSSSSVLLSSCSSSSLLNLPPNMSRSSLDLETLTPSRHINCMINFNHYQSPSTTTYSDRFIPSRSGSNFALFNISTPTNSHGDGGREDHSSAYATLLRSALFGPDAGVVPPVTPEKRSLPMSPPSRNIFRYKTETRRSMHSLSPFGFDDNVPGVNLISLKTPRKVPSSKVTKLCDLGIDDSVCSVGWAQRGTHLAVGTSNGKVQVRDN</sequence>
<keyword evidence="1" id="KW-0853">WD repeat</keyword>